<evidence type="ECO:0000256" key="2">
    <source>
        <dbReference type="SAM" id="Phobius"/>
    </source>
</evidence>
<dbReference type="EMBL" id="RZNX01000011">
    <property type="protein sequence ID" value="RUT28115.1"/>
    <property type="molecule type" value="Genomic_DNA"/>
</dbReference>
<evidence type="ECO:0000256" key="3">
    <source>
        <dbReference type="SAM" id="SignalP"/>
    </source>
</evidence>
<evidence type="ECO:0000313" key="5">
    <source>
        <dbReference type="EMBL" id="RUT28115.1"/>
    </source>
</evidence>
<dbReference type="RefSeq" id="WP_127200659.1">
    <property type="nucleotide sequence ID" value="NZ_RZNX01000011.1"/>
</dbReference>
<dbReference type="Proteomes" id="UP000272464">
    <property type="component" value="Unassembled WGS sequence"/>
</dbReference>
<evidence type="ECO:0000256" key="1">
    <source>
        <dbReference type="SAM" id="MobiDB-lite"/>
    </source>
</evidence>
<keyword evidence="2" id="KW-0812">Transmembrane</keyword>
<feature type="chain" id="PRO_5018768351" evidence="3">
    <location>
        <begin position="30"/>
        <end position="348"/>
    </location>
</feature>
<accession>A0A3S1B5H1</accession>
<keyword evidence="3" id="KW-0732">Signal</keyword>
<feature type="region of interest" description="Disordered" evidence="1">
    <location>
        <begin position="30"/>
        <end position="82"/>
    </location>
</feature>
<evidence type="ECO:0000313" key="6">
    <source>
        <dbReference type="Proteomes" id="UP000272464"/>
    </source>
</evidence>
<gene>
    <name evidence="5" type="ORF">EJP77_18040</name>
</gene>
<dbReference type="InterPro" id="IPR025645">
    <property type="entry name" value="DUF4349"/>
</dbReference>
<dbReference type="PROSITE" id="PS51257">
    <property type="entry name" value="PROKAR_LIPOPROTEIN"/>
    <property type="match status" value="1"/>
</dbReference>
<organism evidence="5 6">
    <name type="scientific">Paenibacillus zeisoli</name>
    <dbReference type="NCBI Taxonomy" id="2496267"/>
    <lineage>
        <taxon>Bacteria</taxon>
        <taxon>Bacillati</taxon>
        <taxon>Bacillota</taxon>
        <taxon>Bacilli</taxon>
        <taxon>Bacillales</taxon>
        <taxon>Paenibacillaceae</taxon>
        <taxon>Paenibacillus</taxon>
    </lineage>
</organism>
<name>A0A3S1B5H1_9BACL</name>
<comment type="caution">
    <text evidence="5">The sequence shown here is derived from an EMBL/GenBank/DDBJ whole genome shotgun (WGS) entry which is preliminary data.</text>
</comment>
<keyword evidence="2" id="KW-0472">Membrane</keyword>
<keyword evidence="2" id="KW-1133">Transmembrane helix</keyword>
<feature type="transmembrane region" description="Helical" evidence="2">
    <location>
        <begin position="278"/>
        <end position="305"/>
    </location>
</feature>
<dbReference type="OrthoDB" id="5381491at2"/>
<dbReference type="Pfam" id="PF14257">
    <property type="entry name" value="DUF4349"/>
    <property type="match status" value="1"/>
</dbReference>
<feature type="compositionally biased region" description="Polar residues" evidence="1">
    <location>
        <begin position="42"/>
        <end position="59"/>
    </location>
</feature>
<sequence length="348" mass="37648">MQKRGFICIFVLSLALMLGACSSSSGNSASSKEAIGGAASDMESTSHSSSISGADTNSPAKEDTATAAKDPKQAASGFTDSENKAGADKKLIYKAELSMRVKDYTKVQTEIRNQVGQAGGYIVQFSENQNDQQLGGSFIVKIPAAGFTSFIDGVGKIKHESLDQNIEGQDVTEEYIDLESRLKAKLIMEERYTSFMKKATKTDELVKFANELGRIQEEIEQAKGRMRYIDNNVAYSTVTIHLFQREGTAGNVDSGKEDTPLMEQAGNALSGTLHVLSLFLQGLVVVLAGAFPILVVGPVLGWVIWRVRKGRAKRRAVTRDALRKDISGKAMVDADSNSVEDNNKDSDS</sequence>
<dbReference type="AlphaFoldDB" id="A0A3S1B5H1"/>
<keyword evidence="6" id="KW-1185">Reference proteome</keyword>
<feature type="domain" description="DUF4349" evidence="4">
    <location>
        <begin position="90"/>
        <end position="305"/>
    </location>
</feature>
<reference evidence="5 6" key="1">
    <citation type="submission" date="2018-12" db="EMBL/GenBank/DDBJ databases">
        <authorList>
            <person name="Sun L."/>
            <person name="Chen Z."/>
        </authorList>
    </citation>
    <scope>NUCLEOTIDE SEQUENCE [LARGE SCALE GENOMIC DNA]</scope>
    <source>
        <strain evidence="5 6">3-5-3</strain>
    </source>
</reference>
<evidence type="ECO:0000259" key="4">
    <source>
        <dbReference type="Pfam" id="PF14257"/>
    </source>
</evidence>
<proteinExistence type="predicted"/>
<feature type="signal peptide" evidence="3">
    <location>
        <begin position="1"/>
        <end position="29"/>
    </location>
</feature>
<protein>
    <submittedName>
        <fullName evidence="5">DUF4349 domain-containing protein</fullName>
    </submittedName>
</protein>
<feature type="compositionally biased region" description="Basic and acidic residues" evidence="1">
    <location>
        <begin position="60"/>
        <end position="72"/>
    </location>
</feature>